<proteinExistence type="inferred from homology"/>
<dbReference type="GO" id="GO:0016887">
    <property type="term" value="F:ATP hydrolysis activity"/>
    <property type="evidence" value="ECO:0007669"/>
    <property type="project" value="InterPro"/>
</dbReference>
<dbReference type="Pfam" id="PF00183">
    <property type="entry name" value="HSP90"/>
    <property type="match status" value="1"/>
</dbReference>
<gene>
    <name evidence="3" type="ORF">IFM89_013552</name>
</gene>
<dbReference type="GO" id="GO:0005524">
    <property type="term" value="F:ATP binding"/>
    <property type="evidence" value="ECO:0007669"/>
    <property type="project" value="InterPro"/>
</dbReference>
<reference evidence="3 4" key="1">
    <citation type="submission" date="2020-10" db="EMBL/GenBank/DDBJ databases">
        <title>The Coptis chinensis genome and diversification of protoberbering-type alkaloids.</title>
        <authorList>
            <person name="Wang B."/>
            <person name="Shu S."/>
            <person name="Song C."/>
            <person name="Liu Y."/>
        </authorList>
    </citation>
    <scope>NUCLEOTIDE SEQUENCE [LARGE SCALE GENOMIC DNA]</scope>
    <source>
        <strain evidence="3">HL-2020</strain>
        <tissue evidence="3">Leaf</tissue>
    </source>
</reference>
<dbReference type="SUPFAM" id="SSF110942">
    <property type="entry name" value="HSP90 C-terminal domain"/>
    <property type="match status" value="1"/>
</dbReference>
<sequence length="147" mass="16555">MDWMPLITIRPRTSSGWVNHPDGLEAWKPRGSERRLGHSGGIQAWLATCLVRRPWRSTRKLYHGRVEGRGSIFDKNDKSIKDLVMLLFETALLTSGFSLDEPNTFDNRIHGMLKLGPSIGEGGADLEADTTCHHWRMLMRGKQDGGS</sequence>
<evidence type="ECO:0000313" key="3">
    <source>
        <dbReference type="EMBL" id="KAF9609162.1"/>
    </source>
</evidence>
<protein>
    <submittedName>
        <fullName evidence="3">Uncharacterized protein</fullName>
    </submittedName>
</protein>
<evidence type="ECO:0000256" key="1">
    <source>
        <dbReference type="ARBA" id="ARBA00008239"/>
    </source>
</evidence>
<dbReference type="InterPro" id="IPR037196">
    <property type="entry name" value="HSP90_C"/>
</dbReference>
<comment type="similarity">
    <text evidence="1">Belongs to the heat shock protein 90 family.</text>
</comment>
<dbReference type="InterPro" id="IPR001404">
    <property type="entry name" value="Hsp90_fam"/>
</dbReference>
<dbReference type="Proteomes" id="UP000631114">
    <property type="component" value="Unassembled WGS sequence"/>
</dbReference>
<organism evidence="3 4">
    <name type="scientific">Coptis chinensis</name>
    <dbReference type="NCBI Taxonomy" id="261450"/>
    <lineage>
        <taxon>Eukaryota</taxon>
        <taxon>Viridiplantae</taxon>
        <taxon>Streptophyta</taxon>
        <taxon>Embryophyta</taxon>
        <taxon>Tracheophyta</taxon>
        <taxon>Spermatophyta</taxon>
        <taxon>Magnoliopsida</taxon>
        <taxon>Ranunculales</taxon>
        <taxon>Ranunculaceae</taxon>
        <taxon>Coptidoideae</taxon>
        <taxon>Coptis</taxon>
    </lineage>
</organism>
<evidence type="ECO:0000256" key="2">
    <source>
        <dbReference type="ARBA" id="ARBA00023186"/>
    </source>
</evidence>
<dbReference type="GO" id="GO:0051082">
    <property type="term" value="F:unfolded protein binding"/>
    <property type="evidence" value="ECO:0007669"/>
    <property type="project" value="InterPro"/>
</dbReference>
<dbReference type="Gene3D" id="1.20.120.790">
    <property type="entry name" value="Heat shock protein 90, C-terminal domain"/>
    <property type="match status" value="1"/>
</dbReference>
<dbReference type="GO" id="GO:0140662">
    <property type="term" value="F:ATP-dependent protein folding chaperone"/>
    <property type="evidence" value="ECO:0007669"/>
    <property type="project" value="InterPro"/>
</dbReference>
<comment type="caution">
    <text evidence="3">The sequence shown here is derived from an EMBL/GenBank/DDBJ whole genome shotgun (WGS) entry which is preliminary data.</text>
</comment>
<dbReference type="AlphaFoldDB" id="A0A835I3W8"/>
<name>A0A835I3W8_9MAGN</name>
<dbReference type="OrthoDB" id="1731423at2759"/>
<accession>A0A835I3W8</accession>
<dbReference type="EMBL" id="JADFTS010000004">
    <property type="protein sequence ID" value="KAF9609162.1"/>
    <property type="molecule type" value="Genomic_DNA"/>
</dbReference>
<evidence type="ECO:0000313" key="4">
    <source>
        <dbReference type="Proteomes" id="UP000631114"/>
    </source>
</evidence>
<keyword evidence="2" id="KW-0143">Chaperone</keyword>
<keyword evidence="4" id="KW-1185">Reference proteome</keyword>